<sequence>MALVLALDTYHKIGWGSILALGILKESFYHSNLLSRSNFLLCLRVVLFIKN</sequence>
<evidence type="ECO:0000313" key="2">
    <source>
        <dbReference type="Proteomes" id="UP001291623"/>
    </source>
</evidence>
<gene>
    <name evidence="1" type="ORF">RND71_011697</name>
</gene>
<keyword evidence="2" id="KW-1185">Reference proteome</keyword>
<dbReference type="Proteomes" id="UP001291623">
    <property type="component" value="Unassembled WGS sequence"/>
</dbReference>
<protein>
    <submittedName>
        <fullName evidence="1">Uncharacterized protein</fullName>
    </submittedName>
</protein>
<accession>A0AAE1SD73</accession>
<organism evidence="1 2">
    <name type="scientific">Anisodus tanguticus</name>
    <dbReference type="NCBI Taxonomy" id="243964"/>
    <lineage>
        <taxon>Eukaryota</taxon>
        <taxon>Viridiplantae</taxon>
        <taxon>Streptophyta</taxon>
        <taxon>Embryophyta</taxon>
        <taxon>Tracheophyta</taxon>
        <taxon>Spermatophyta</taxon>
        <taxon>Magnoliopsida</taxon>
        <taxon>eudicotyledons</taxon>
        <taxon>Gunneridae</taxon>
        <taxon>Pentapetalae</taxon>
        <taxon>asterids</taxon>
        <taxon>lamiids</taxon>
        <taxon>Solanales</taxon>
        <taxon>Solanaceae</taxon>
        <taxon>Solanoideae</taxon>
        <taxon>Hyoscyameae</taxon>
        <taxon>Anisodus</taxon>
    </lineage>
</organism>
<name>A0AAE1SD73_9SOLA</name>
<reference evidence="1" key="1">
    <citation type="submission" date="2023-12" db="EMBL/GenBank/DDBJ databases">
        <title>Genome assembly of Anisodus tanguticus.</title>
        <authorList>
            <person name="Wang Y.-J."/>
        </authorList>
    </citation>
    <scope>NUCLEOTIDE SEQUENCE</scope>
    <source>
        <strain evidence="1">KB-2021</strain>
        <tissue evidence="1">Leaf</tissue>
    </source>
</reference>
<proteinExistence type="predicted"/>
<evidence type="ECO:0000313" key="1">
    <source>
        <dbReference type="EMBL" id="KAK4367905.1"/>
    </source>
</evidence>
<dbReference type="AlphaFoldDB" id="A0AAE1SD73"/>
<dbReference type="EMBL" id="JAVYJV010000006">
    <property type="protein sequence ID" value="KAK4367905.1"/>
    <property type="molecule type" value="Genomic_DNA"/>
</dbReference>
<comment type="caution">
    <text evidence="1">The sequence shown here is derived from an EMBL/GenBank/DDBJ whole genome shotgun (WGS) entry which is preliminary data.</text>
</comment>